<gene>
    <name evidence="1" type="ORF">ENJ51_07520</name>
</gene>
<dbReference type="InterPro" id="IPR008266">
    <property type="entry name" value="Tyr_kinase_AS"/>
</dbReference>
<accession>A0A7V2WUZ3</accession>
<dbReference type="Gene3D" id="1.10.510.10">
    <property type="entry name" value="Transferase(Phosphotransferase) domain 1"/>
    <property type="match status" value="1"/>
</dbReference>
<dbReference type="SUPFAM" id="SSF56112">
    <property type="entry name" value="Protein kinase-like (PK-like)"/>
    <property type="match status" value="1"/>
</dbReference>
<name>A0A7V2WUZ3_LEUMU</name>
<dbReference type="Pfam" id="PF06293">
    <property type="entry name" value="Kdo"/>
    <property type="match status" value="1"/>
</dbReference>
<dbReference type="Proteomes" id="UP000885750">
    <property type="component" value="Unassembled WGS sequence"/>
</dbReference>
<dbReference type="EMBL" id="DRMS01000280">
    <property type="protein sequence ID" value="HFC92646.1"/>
    <property type="molecule type" value="Genomic_DNA"/>
</dbReference>
<protein>
    <recommendedName>
        <fullName evidence="2">Protein kinase domain-containing protein</fullName>
    </recommendedName>
</protein>
<sequence>MKYQLHPDYLHLQPLIDTIEPHFQSASHILHAARNELRVVAFSGEDYVIKSFKIPNTINRFAYRYLRASKAKRSYDYSLTLGVELCPQPIAYIEQFQHGLLARSYYISRHFNYDFTIRPLLDDAEFADRGVILQTFAEFTYQLHQKGILHRDYSPGNILIKKQADGYEFKIIDVNRMQFKRLNLQDRLTNFARLMVDDSTMKIILDRYAELMNKPLNEILNAATHYRDQFARRRELKNKLRGR</sequence>
<dbReference type="PROSITE" id="PS00109">
    <property type="entry name" value="PROTEIN_KINASE_TYR"/>
    <property type="match status" value="1"/>
</dbReference>
<dbReference type="InterPro" id="IPR011009">
    <property type="entry name" value="Kinase-like_dom_sf"/>
</dbReference>
<dbReference type="GO" id="GO:0004672">
    <property type="term" value="F:protein kinase activity"/>
    <property type="evidence" value="ECO:0007669"/>
    <property type="project" value="InterPro"/>
</dbReference>
<comment type="caution">
    <text evidence="1">The sequence shown here is derived from an EMBL/GenBank/DDBJ whole genome shotgun (WGS) entry which is preliminary data.</text>
</comment>
<proteinExistence type="predicted"/>
<evidence type="ECO:0008006" key="2">
    <source>
        <dbReference type="Google" id="ProtNLM"/>
    </source>
</evidence>
<evidence type="ECO:0000313" key="1">
    <source>
        <dbReference type="EMBL" id="HFC92646.1"/>
    </source>
</evidence>
<dbReference type="AlphaFoldDB" id="A0A7V2WUZ3"/>
<organism evidence="1">
    <name type="scientific">Leucothrix mucor</name>
    <dbReference type="NCBI Taxonomy" id="45248"/>
    <lineage>
        <taxon>Bacteria</taxon>
        <taxon>Pseudomonadati</taxon>
        <taxon>Pseudomonadota</taxon>
        <taxon>Gammaproteobacteria</taxon>
        <taxon>Thiotrichales</taxon>
        <taxon>Thiotrichaceae</taxon>
        <taxon>Leucothrix</taxon>
    </lineage>
</organism>
<reference evidence="1" key="1">
    <citation type="journal article" date="2020" name="mSystems">
        <title>Genome- and Community-Level Interaction Insights into Carbon Utilization and Element Cycling Functions of Hydrothermarchaeota in Hydrothermal Sediment.</title>
        <authorList>
            <person name="Zhou Z."/>
            <person name="Liu Y."/>
            <person name="Xu W."/>
            <person name="Pan J."/>
            <person name="Luo Z.H."/>
            <person name="Li M."/>
        </authorList>
    </citation>
    <scope>NUCLEOTIDE SEQUENCE [LARGE SCALE GENOMIC DNA]</scope>
    <source>
        <strain evidence="1">HyVt-493</strain>
    </source>
</reference>